<comment type="caution">
    <text evidence="2">The sequence shown here is derived from an EMBL/GenBank/DDBJ whole genome shotgun (WGS) entry which is preliminary data.</text>
</comment>
<name>A0A9D3YGW1_DREPO</name>
<gene>
    <name evidence="2" type="ORF">DPMN_074025</name>
</gene>
<dbReference type="AlphaFoldDB" id="A0A9D3YGW1"/>
<feature type="region of interest" description="Disordered" evidence="1">
    <location>
        <begin position="23"/>
        <end position="44"/>
    </location>
</feature>
<evidence type="ECO:0000256" key="1">
    <source>
        <dbReference type="SAM" id="MobiDB-lite"/>
    </source>
</evidence>
<proteinExistence type="predicted"/>
<dbReference type="EMBL" id="JAIWYP010000015">
    <property type="protein sequence ID" value="KAH3699070.1"/>
    <property type="molecule type" value="Genomic_DNA"/>
</dbReference>
<dbReference type="Proteomes" id="UP000828390">
    <property type="component" value="Unassembled WGS sequence"/>
</dbReference>
<organism evidence="2 3">
    <name type="scientific">Dreissena polymorpha</name>
    <name type="common">Zebra mussel</name>
    <name type="synonym">Mytilus polymorpha</name>
    <dbReference type="NCBI Taxonomy" id="45954"/>
    <lineage>
        <taxon>Eukaryota</taxon>
        <taxon>Metazoa</taxon>
        <taxon>Spiralia</taxon>
        <taxon>Lophotrochozoa</taxon>
        <taxon>Mollusca</taxon>
        <taxon>Bivalvia</taxon>
        <taxon>Autobranchia</taxon>
        <taxon>Heteroconchia</taxon>
        <taxon>Euheterodonta</taxon>
        <taxon>Imparidentia</taxon>
        <taxon>Neoheterodontei</taxon>
        <taxon>Myida</taxon>
        <taxon>Dreissenoidea</taxon>
        <taxon>Dreissenidae</taxon>
        <taxon>Dreissena</taxon>
    </lineage>
</organism>
<keyword evidence="3" id="KW-1185">Reference proteome</keyword>
<protein>
    <submittedName>
        <fullName evidence="2">Uncharacterized protein</fullName>
    </submittedName>
</protein>
<accession>A0A9D3YGW1</accession>
<reference evidence="2" key="1">
    <citation type="journal article" date="2019" name="bioRxiv">
        <title>The Genome of the Zebra Mussel, Dreissena polymorpha: A Resource for Invasive Species Research.</title>
        <authorList>
            <person name="McCartney M.A."/>
            <person name="Auch B."/>
            <person name="Kono T."/>
            <person name="Mallez S."/>
            <person name="Zhang Y."/>
            <person name="Obille A."/>
            <person name="Becker A."/>
            <person name="Abrahante J.E."/>
            <person name="Garbe J."/>
            <person name="Badalamenti J.P."/>
            <person name="Herman A."/>
            <person name="Mangelson H."/>
            <person name="Liachko I."/>
            <person name="Sullivan S."/>
            <person name="Sone E.D."/>
            <person name="Koren S."/>
            <person name="Silverstein K.A.T."/>
            <person name="Beckman K.B."/>
            <person name="Gohl D.M."/>
        </authorList>
    </citation>
    <scope>NUCLEOTIDE SEQUENCE</scope>
    <source>
        <strain evidence="2">Duluth1</strain>
        <tissue evidence="2">Whole animal</tissue>
    </source>
</reference>
<evidence type="ECO:0000313" key="2">
    <source>
        <dbReference type="EMBL" id="KAH3699070.1"/>
    </source>
</evidence>
<reference evidence="2" key="2">
    <citation type="submission" date="2020-11" db="EMBL/GenBank/DDBJ databases">
        <authorList>
            <person name="McCartney M.A."/>
            <person name="Auch B."/>
            <person name="Kono T."/>
            <person name="Mallez S."/>
            <person name="Becker A."/>
            <person name="Gohl D.M."/>
            <person name="Silverstein K.A.T."/>
            <person name="Koren S."/>
            <person name="Bechman K.B."/>
            <person name="Herman A."/>
            <person name="Abrahante J.E."/>
            <person name="Garbe J."/>
        </authorList>
    </citation>
    <scope>NUCLEOTIDE SEQUENCE</scope>
    <source>
        <strain evidence="2">Duluth1</strain>
        <tissue evidence="2">Whole animal</tissue>
    </source>
</reference>
<evidence type="ECO:0000313" key="3">
    <source>
        <dbReference type="Proteomes" id="UP000828390"/>
    </source>
</evidence>
<sequence>MLIYYFRFGPVFQRRKRLVDTYGDIDPSQYDPNKPPSPPPASHLGLRCLQMPFF</sequence>